<dbReference type="Gene3D" id="1.20.1280.50">
    <property type="match status" value="1"/>
</dbReference>
<protein>
    <recommendedName>
        <fullName evidence="1">F-box domain-containing protein</fullName>
    </recommendedName>
</protein>
<accession>A0A068RX91</accession>
<dbReference type="OrthoDB" id="2237049at2759"/>
<dbReference type="Proteomes" id="UP000027586">
    <property type="component" value="Unassembled WGS sequence"/>
</dbReference>
<dbReference type="GO" id="GO:0031146">
    <property type="term" value="P:SCF-dependent proteasomal ubiquitin-dependent protein catabolic process"/>
    <property type="evidence" value="ECO:0007669"/>
    <property type="project" value="TreeGrafter"/>
</dbReference>
<dbReference type="Gene3D" id="3.80.10.10">
    <property type="entry name" value="Ribonuclease Inhibitor"/>
    <property type="match status" value="1"/>
</dbReference>
<evidence type="ECO:0000313" key="2">
    <source>
        <dbReference type="EMBL" id="CDH54360.1"/>
    </source>
</evidence>
<dbReference type="InterPro" id="IPR036047">
    <property type="entry name" value="F-box-like_dom_sf"/>
</dbReference>
<dbReference type="VEuPathDB" id="FungiDB:LCOR_05611.1"/>
<dbReference type="SMART" id="SM00367">
    <property type="entry name" value="LRR_CC"/>
    <property type="match status" value="2"/>
</dbReference>
<dbReference type="InterPro" id="IPR001810">
    <property type="entry name" value="F-box_dom"/>
</dbReference>
<dbReference type="InterPro" id="IPR032675">
    <property type="entry name" value="LRR_dom_sf"/>
</dbReference>
<organism evidence="2 3">
    <name type="scientific">Lichtheimia corymbifera JMRC:FSU:9682</name>
    <dbReference type="NCBI Taxonomy" id="1263082"/>
    <lineage>
        <taxon>Eukaryota</taxon>
        <taxon>Fungi</taxon>
        <taxon>Fungi incertae sedis</taxon>
        <taxon>Mucoromycota</taxon>
        <taxon>Mucoromycotina</taxon>
        <taxon>Mucoromycetes</taxon>
        <taxon>Mucorales</taxon>
        <taxon>Lichtheimiaceae</taxon>
        <taxon>Lichtheimia</taxon>
    </lineage>
</organism>
<dbReference type="STRING" id="1263082.A0A068RX91"/>
<comment type="caution">
    <text evidence="2">The sequence shown here is derived from an EMBL/GenBank/DDBJ whole genome shotgun (WGS) entry which is preliminary data.</text>
</comment>
<evidence type="ECO:0000313" key="3">
    <source>
        <dbReference type="Proteomes" id="UP000027586"/>
    </source>
</evidence>
<dbReference type="PROSITE" id="PS50181">
    <property type="entry name" value="FBOX"/>
    <property type="match status" value="1"/>
</dbReference>
<sequence length="484" mass="54956">MDTTNGSFVTILPHELLDQVFSRLSWSQCIQCTRVARSWRSFLLFQWNGLWHSLSDLECSLPNDLLPYTSYIQGSDVRSLHIHRRQTAKSDVLCFLINQGCCSIRQVHLSWEFDLYGFLQLTGDSITSMTLSHLHTLIPSTVLDIVFRFCPNLIDIEYRVTSKDMAYGAWSFPIIHKHLQSIDLRFGGRVDFPLEQLLPQLPALRRISLSPRNFSRPSRVLQLLHQYAPQLDSIHFCDWLPSNTDQFMLTVDVHHSASSRVLWLLQQTHASLQALGLRFIVKSTAVTMACLLVLDFPHLRKLRLCFCNGLPARQQDVALVLGHCPRLEELGLGGISLSAKELVVAIASLCKLKVLHLTRLRHATTEATLCSLFDTMASRHQLTMLHLERLTHVTGDVLGMVCARLTNLRVLHIKRCLGITDNALRHLADQLKNCVLLELVLSTRFAISESAMKYAREELGSRVKLMDASMQMDDSDTSSDNDFD</sequence>
<dbReference type="AlphaFoldDB" id="A0A068RX91"/>
<dbReference type="InterPro" id="IPR006553">
    <property type="entry name" value="Leu-rich_rpt_Cys-con_subtyp"/>
</dbReference>
<dbReference type="GO" id="GO:0019005">
    <property type="term" value="C:SCF ubiquitin ligase complex"/>
    <property type="evidence" value="ECO:0007669"/>
    <property type="project" value="TreeGrafter"/>
</dbReference>
<evidence type="ECO:0000259" key="1">
    <source>
        <dbReference type="PROSITE" id="PS50181"/>
    </source>
</evidence>
<reference evidence="2" key="1">
    <citation type="submission" date="2013-08" db="EMBL/GenBank/DDBJ databases">
        <title>Gene expansion shapes genome architecture in the human pathogen Lichtheimia corymbifera: an evolutionary genomics analysis in the ancient terrestrial Mucorales (Mucoromycotina).</title>
        <authorList>
            <person name="Schwartze V.U."/>
            <person name="Winter S."/>
            <person name="Shelest E."/>
            <person name="Marcet-Houben M."/>
            <person name="Horn F."/>
            <person name="Wehner S."/>
            <person name="Hoffmann K."/>
            <person name="Riege K."/>
            <person name="Sammeth M."/>
            <person name="Nowrousian M."/>
            <person name="Valiante V."/>
            <person name="Linde J."/>
            <person name="Jacobsen I.D."/>
            <person name="Marz M."/>
            <person name="Brakhage A.A."/>
            <person name="Gabaldon T."/>
            <person name="Bocker S."/>
            <person name="Voigt K."/>
        </authorList>
    </citation>
    <scope>NUCLEOTIDE SEQUENCE [LARGE SCALE GENOMIC DNA]</scope>
    <source>
        <strain evidence="2">FSU 9682</strain>
    </source>
</reference>
<dbReference type="EMBL" id="CBTN010000022">
    <property type="protein sequence ID" value="CDH54360.1"/>
    <property type="molecule type" value="Genomic_DNA"/>
</dbReference>
<feature type="domain" description="F-box" evidence="1">
    <location>
        <begin position="6"/>
        <end position="54"/>
    </location>
</feature>
<gene>
    <name evidence="2" type="ORF">LCOR_05611.1</name>
</gene>
<dbReference type="SUPFAM" id="SSF52047">
    <property type="entry name" value="RNI-like"/>
    <property type="match status" value="1"/>
</dbReference>
<keyword evidence="3" id="KW-1185">Reference proteome</keyword>
<dbReference type="PANTHER" id="PTHR13318">
    <property type="entry name" value="PARTNER OF PAIRED, ISOFORM B-RELATED"/>
    <property type="match status" value="1"/>
</dbReference>
<dbReference type="SUPFAM" id="SSF81383">
    <property type="entry name" value="F-box domain"/>
    <property type="match status" value="1"/>
</dbReference>
<name>A0A068RX91_9FUNG</name>
<proteinExistence type="predicted"/>